<dbReference type="InterPro" id="IPR023468">
    <property type="entry name" value="Riboflavin_kinase"/>
</dbReference>
<evidence type="ECO:0000256" key="12">
    <source>
        <dbReference type="ARBA" id="ARBA00023268"/>
    </source>
</evidence>
<keyword evidence="7 15" id="KW-0548">Nucleotidyltransferase</keyword>
<dbReference type="InterPro" id="IPR023465">
    <property type="entry name" value="Riboflavin_kinase_dom_sf"/>
</dbReference>
<gene>
    <name evidence="17" type="ORF">QJ522_00550</name>
</gene>
<dbReference type="PIRSF" id="PIRSF004491">
    <property type="entry name" value="FAD_Synth"/>
    <property type="match status" value="1"/>
</dbReference>
<comment type="catalytic activity">
    <reaction evidence="14 15">
        <text>FMN + ATP + H(+) = FAD + diphosphate</text>
        <dbReference type="Rhea" id="RHEA:17237"/>
        <dbReference type="ChEBI" id="CHEBI:15378"/>
        <dbReference type="ChEBI" id="CHEBI:30616"/>
        <dbReference type="ChEBI" id="CHEBI:33019"/>
        <dbReference type="ChEBI" id="CHEBI:57692"/>
        <dbReference type="ChEBI" id="CHEBI:58210"/>
        <dbReference type="EC" id="2.7.7.2"/>
    </reaction>
</comment>
<dbReference type="NCBIfam" id="TIGR00083">
    <property type="entry name" value="ribF"/>
    <property type="match status" value="1"/>
</dbReference>
<dbReference type="PANTHER" id="PTHR22749:SF6">
    <property type="entry name" value="RIBOFLAVIN KINASE"/>
    <property type="match status" value="1"/>
</dbReference>
<comment type="similarity">
    <text evidence="15">Belongs to the ribF family.</text>
</comment>
<evidence type="ECO:0000256" key="13">
    <source>
        <dbReference type="ARBA" id="ARBA00047880"/>
    </source>
</evidence>
<dbReference type="EC" id="2.7.7.2" evidence="15"/>
<evidence type="ECO:0000256" key="9">
    <source>
        <dbReference type="ARBA" id="ARBA00022777"/>
    </source>
</evidence>
<dbReference type="SMART" id="SM00904">
    <property type="entry name" value="Flavokinase"/>
    <property type="match status" value="1"/>
</dbReference>
<protein>
    <recommendedName>
        <fullName evidence="15">Riboflavin biosynthesis protein</fullName>
    </recommendedName>
    <domain>
        <recommendedName>
            <fullName evidence="15">Riboflavin kinase</fullName>
            <ecNumber evidence="15">2.7.1.26</ecNumber>
        </recommendedName>
        <alternativeName>
            <fullName evidence="15">Flavokinase</fullName>
        </alternativeName>
    </domain>
    <domain>
        <recommendedName>
            <fullName evidence="15">FMN adenylyltransferase</fullName>
            <ecNumber evidence="15">2.7.7.2</ecNumber>
        </recommendedName>
        <alternativeName>
            <fullName evidence="15">FAD pyrophosphorylase</fullName>
        </alternativeName>
        <alternativeName>
            <fullName evidence="15">FAD synthase</fullName>
        </alternativeName>
    </domain>
</protein>
<dbReference type="GO" id="GO:0008531">
    <property type="term" value="F:riboflavin kinase activity"/>
    <property type="evidence" value="ECO:0007669"/>
    <property type="project" value="UniProtKB-UniRule"/>
</dbReference>
<evidence type="ECO:0000256" key="14">
    <source>
        <dbReference type="ARBA" id="ARBA00049494"/>
    </source>
</evidence>
<dbReference type="InterPro" id="IPR014729">
    <property type="entry name" value="Rossmann-like_a/b/a_fold"/>
</dbReference>
<dbReference type="RefSeq" id="WP_349242927.1">
    <property type="nucleotide sequence ID" value="NZ_JASCXX010000001.1"/>
</dbReference>
<evidence type="ECO:0000313" key="18">
    <source>
        <dbReference type="Proteomes" id="UP001431776"/>
    </source>
</evidence>
<dbReference type="InterPro" id="IPR015865">
    <property type="entry name" value="Riboflavin_kinase_bac/euk"/>
</dbReference>
<proteinExistence type="inferred from homology"/>
<comment type="pathway">
    <text evidence="2 15">Cofactor biosynthesis; FAD biosynthesis; FAD from FMN: step 1/1.</text>
</comment>
<evidence type="ECO:0000256" key="10">
    <source>
        <dbReference type="ARBA" id="ARBA00022827"/>
    </source>
</evidence>
<comment type="function">
    <text evidence="1">Catalyzes the phosphorylation of riboflavin to FMN followed by the adenylation of FMN to FAD.</text>
</comment>
<keyword evidence="10 15" id="KW-0274">FAD</keyword>
<keyword evidence="11 15" id="KW-0067">ATP-binding</keyword>
<evidence type="ECO:0000313" key="17">
    <source>
        <dbReference type="EMBL" id="MDI6447516.1"/>
    </source>
</evidence>
<dbReference type="PANTHER" id="PTHR22749">
    <property type="entry name" value="RIBOFLAVIN KINASE/FMN ADENYLYLTRANSFERASE"/>
    <property type="match status" value="1"/>
</dbReference>
<organism evidence="17 18">
    <name type="scientific">Anaerobaca lacustris</name>
    <dbReference type="NCBI Taxonomy" id="3044600"/>
    <lineage>
        <taxon>Bacteria</taxon>
        <taxon>Pseudomonadati</taxon>
        <taxon>Planctomycetota</taxon>
        <taxon>Phycisphaerae</taxon>
        <taxon>Sedimentisphaerales</taxon>
        <taxon>Anaerobacaceae</taxon>
        <taxon>Anaerobaca</taxon>
    </lineage>
</organism>
<dbReference type="NCBIfam" id="TIGR00125">
    <property type="entry name" value="cyt_tran_rel"/>
    <property type="match status" value="1"/>
</dbReference>
<evidence type="ECO:0000256" key="2">
    <source>
        <dbReference type="ARBA" id="ARBA00004726"/>
    </source>
</evidence>
<evidence type="ECO:0000256" key="6">
    <source>
        <dbReference type="ARBA" id="ARBA00022679"/>
    </source>
</evidence>
<dbReference type="AlphaFoldDB" id="A0AAW6TP81"/>
<dbReference type="Gene3D" id="3.40.50.620">
    <property type="entry name" value="HUPs"/>
    <property type="match status" value="1"/>
</dbReference>
<dbReference type="SUPFAM" id="SSF82114">
    <property type="entry name" value="Riboflavin kinase-like"/>
    <property type="match status" value="1"/>
</dbReference>
<dbReference type="GO" id="GO:0003919">
    <property type="term" value="F:FMN adenylyltransferase activity"/>
    <property type="evidence" value="ECO:0007669"/>
    <property type="project" value="UniProtKB-UniRule"/>
</dbReference>
<dbReference type="Pfam" id="PF06574">
    <property type="entry name" value="FAD_syn"/>
    <property type="match status" value="1"/>
</dbReference>
<dbReference type="EC" id="2.7.1.26" evidence="15"/>
<evidence type="ECO:0000259" key="16">
    <source>
        <dbReference type="SMART" id="SM00904"/>
    </source>
</evidence>
<sequence>MKVLKSLSEFGRIRKGCVLTIGNFDGVHVGHREILRTARALAADHSAEMVVMTFEPHPVAILHPEKAPGVLTPLPLKLDLLGEYADNCVIVLQDNRKLLELSPEDFVDQFLVAGFAPRFIVEGHDFHFGSGRAGDIETLIRLGREKGFEVVVVEPRQMTLPMGETIRVSSTVIRYMVESGHVGDAAVALSRPYRLLGPIVSGRGRGRELGFPTLNMAVPNQVIPAEGVYAGFVEIADDPESLPSRTERCSAVFSIGQIRTFEEKHPLLIEAHVLDERLGDVTGRWMVMEFVQHLRHQHKFGSPEDLAAQIARDCDQARTALEQFVEGEAP</sequence>
<keyword evidence="4 15" id="KW-0285">Flavoprotein</keyword>
<dbReference type="InterPro" id="IPR015864">
    <property type="entry name" value="FAD_synthase"/>
</dbReference>
<comment type="catalytic activity">
    <reaction evidence="13 15">
        <text>riboflavin + ATP = FMN + ADP + H(+)</text>
        <dbReference type="Rhea" id="RHEA:14357"/>
        <dbReference type="ChEBI" id="CHEBI:15378"/>
        <dbReference type="ChEBI" id="CHEBI:30616"/>
        <dbReference type="ChEBI" id="CHEBI:57986"/>
        <dbReference type="ChEBI" id="CHEBI:58210"/>
        <dbReference type="ChEBI" id="CHEBI:456216"/>
        <dbReference type="EC" id="2.7.1.26"/>
    </reaction>
</comment>
<dbReference type="GO" id="GO:0009398">
    <property type="term" value="P:FMN biosynthetic process"/>
    <property type="evidence" value="ECO:0007669"/>
    <property type="project" value="UniProtKB-UniRule"/>
</dbReference>
<evidence type="ECO:0000256" key="15">
    <source>
        <dbReference type="PIRNR" id="PIRNR004491"/>
    </source>
</evidence>
<evidence type="ECO:0000256" key="5">
    <source>
        <dbReference type="ARBA" id="ARBA00022643"/>
    </source>
</evidence>
<evidence type="ECO:0000256" key="1">
    <source>
        <dbReference type="ARBA" id="ARBA00002121"/>
    </source>
</evidence>
<keyword evidence="9 15" id="KW-0418">Kinase</keyword>
<dbReference type="Pfam" id="PF01687">
    <property type="entry name" value="Flavokinase"/>
    <property type="match status" value="1"/>
</dbReference>
<comment type="pathway">
    <text evidence="3 15">Cofactor biosynthesis; FMN biosynthesis; FMN from riboflavin (ATP route): step 1/1.</text>
</comment>
<dbReference type="Proteomes" id="UP001431776">
    <property type="component" value="Unassembled WGS sequence"/>
</dbReference>
<evidence type="ECO:0000256" key="4">
    <source>
        <dbReference type="ARBA" id="ARBA00022630"/>
    </source>
</evidence>
<dbReference type="FunFam" id="3.40.50.620:FF:000021">
    <property type="entry name" value="Riboflavin biosynthesis protein"/>
    <property type="match status" value="1"/>
</dbReference>
<dbReference type="GO" id="GO:0005524">
    <property type="term" value="F:ATP binding"/>
    <property type="evidence" value="ECO:0007669"/>
    <property type="project" value="UniProtKB-UniRule"/>
</dbReference>
<keyword evidence="5 15" id="KW-0288">FMN</keyword>
<dbReference type="EMBL" id="JASCXX010000001">
    <property type="protein sequence ID" value="MDI6447516.1"/>
    <property type="molecule type" value="Genomic_DNA"/>
</dbReference>
<dbReference type="SUPFAM" id="SSF52374">
    <property type="entry name" value="Nucleotidylyl transferase"/>
    <property type="match status" value="1"/>
</dbReference>
<dbReference type="GO" id="GO:0006747">
    <property type="term" value="P:FAD biosynthetic process"/>
    <property type="evidence" value="ECO:0007669"/>
    <property type="project" value="UniProtKB-UniRule"/>
</dbReference>
<name>A0AAW6TP81_9BACT</name>
<dbReference type="Gene3D" id="2.40.30.30">
    <property type="entry name" value="Riboflavin kinase-like"/>
    <property type="match status" value="1"/>
</dbReference>
<dbReference type="InterPro" id="IPR002606">
    <property type="entry name" value="Riboflavin_kinase_bac"/>
</dbReference>
<dbReference type="CDD" id="cd02064">
    <property type="entry name" value="FAD_synthetase_N"/>
    <property type="match status" value="1"/>
</dbReference>
<evidence type="ECO:0000256" key="3">
    <source>
        <dbReference type="ARBA" id="ARBA00005201"/>
    </source>
</evidence>
<keyword evidence="18" id="KW-1185">Reference proteome</keyword>
<dbReference type="NCBIfam" id="NF004160">
    <property type="entry name" value="PRK05627.1-3"/>
    <property type="match status" value="1"/>
</dbReference>
<comment type="caution">
    <text evidence="17">The sequence shown here is derived from an EMBL/GenBank/DDBJ whole genome shotgun (WGS) entry which is preliminary data.</text>
</comment>
<keyword evidence="8 15" id="KW-0547">Nucleotide-binding</keyword>
<dbReference type="GO" id="GO:0009231">
    <property type="term" value="P:riboflavin biosynthetic process"/>
    <property type="evidence" value="ECO:0007669"/>
    <property type="project" value="InterPro"/>
</dbReference>
<keyword evidence="12" id="KW-0511">Multifunctional enzyme</keyword>
<keyword evidence="6 15" id="KW-0808">Transferase</keyword>
<dbReference type="InterPro" id="IPR004821">
    <property type="entry name" value="Cyt_trans-like"/>
</dbReference>
<accession>A0AAW6TP81</accession>
<evidence type="ECO:0000256" key="8">
    <source>
        <dbReference type="ARBA" id="ARBA00022741"/>
    </source>
</evidence>
<evidence type="ECO:0000256" key="11">
    <source>
        <dbReference type="ARBA" id="ARBA00022840"/>
    </source>
</evidence>
<evidence type="ECO:0000256" key="7">
    <source>
        <dbReference type="ARBA" id="ARBA00022695"/>
    </source>
</evidence>
<feature type="domain" description="Riboflavin kinase" evidence="16">
    <location>
        <begin position="188"/>
        <end position="322"/>
    </location>
</feature>
<reference evidence="17" key="1">
    <citation type="submission" date="2023-05" db="EMBL/GenBank/DDBJ databases">
        <title>Anaerotaeda fermentans gen. nov., sp. nov., a novel anaerobic planctomycete of the new family within the order Sedimentisphaerales isolated from Taman Peninsula, Russia.</title>
        <authorList>
            <person name="Khomyakova M.A."/>
            <person name="Merkel A.Y."/>
            <person name="Slobodkin A.I."/>
        </authorList>
    </citation>
    <scope>NUCLEOTIDE SEQUENCE</scope>
    <source>
        <strain evidence="17">M17dextr</strain>
    </source>
</reference>